<dbReference type="PANTHER" id="PTHR46933:SF1">
    <property type="entry name" value="MYB_SANT-LIKE DNA-BINDING DOMAIN-CONTAINING PROTEIN 2"/>
    <property type="match status" value="1"/>
</dbReference>
<gene>
    <name evidence="3" type="primary">MSANTD2</name>
    <name evidence="3" type="synonym">LOC109872487</name>
</gene>
<feature type="region of interest" description="Disordered" evidence="1">
    <location>
        <begin position="470"/>
        <end position="513"/>
    </location>
</feature>
<dbReference type="AlphaFoldDB" id="A0A8C7JNG9"/>
<reference evidence="3" key="2">
    <citation type="submission" date="2025-09" db="UniProtKB">
        <authorList>
            <consortium name="Ensembl"/>
        </authorList>
    </citation>
    <scope>IDENTIFICATION</scope>
</reference>
<protein>
    <submittedName>
        <fullName evidence="3">Myb/SANT DNA binding domain containing 2</fullName>
    </submittedName>
</protein>
<accession>A0A8C7JNG9</accession>
<reference evidence="3" key="1">
    <citation type="submission" date="2025-08" db="UniProtKB">
        <authorList>
            <consortium name="Ensembl"/>
        </authorList>
    </citation>
    <scope>IDENTIFICATION</scope>
</reference>
<organism evidence="3 4">
    <name type="scientific">Oncorhynchus kisutch</name>
    <name type="common">Coho salmon</name>
    <name type="synonym">Salmo kisutch</name>
    <dbReference type="NCBI Taxonomy" id="8019"/>
    <lineage>
        <taxon>Eukaryota</taxon>
        <taxon>Metazoa</taxon>
        <taxon>Chordata</taxon>
        <taxon>Craniata</taxon>
        <taxon>Vertebrata</taxon>
        <taxon>Euteleostomi</taxon>
        <taxon>Actinopterygii</taxon>
        <taxon>Neopterygii</taxon>
        <taxon>Teleostei</taxon>
        <taxon>Protacanthopterygii</taxon>
        <taxon>Salmoniformes</taxon>
        <taxon>Salmonidae</taxon>
        <taxon>Salmoninae</taxon>
        <taxon>Oncorhynchus</taxon>
    </lineage>
</organism>
<dbReference type="Pfam" id="PF13837">
    <property type="entry name" value="Myb_DNA-bind_4"/>
    <property type="match status" value="1"/>
</dbReference>
<feature type="region of interest" description="Disordered" evidence="1">
    <location>
        <begin position="49"/>
        <end position="101"/>
    </location>
</feature>
<feature type="compositionally biased region" description="Acidic residues" evidence="1">
    <location>
        <begin position="470"/>
        <end position="479"/>
    </location>
</feature>
<dbReference type="Proteomes" id="UP000694557">
    <property type="component" value="Unassembled WGS sequence"/>
</dbReference>
<keyword evidence="4" id="KW-1185">Reference proteome</keyword>
<proteinExistence type="predicted"/>
<dbReference type="Gene3D" id="1.10.10.60">
    <property type="entry name" value="Homeodomain-like"/>
    <property type="match status" value="1"/>
</dbReference>
<dbReference type="Ensembl" id="ENSOKIT00005097140.1">
    <property type="protein sequence ID" value="ENSOKIP00005090902.1"/>
    <property type="gene ID" value="ENSOKIG00005039662.1"/>
</dbReference>
<evidence type="ECO:0000259" key="2">
    <source>
        <dbReference type="Pfam" id="PF13837"/>
    </source>
</evidence>
<dbReference type="InterPro" id="IPR044822">
    <property type="entry name" value="Myb_DNA-bind_4"/>
</dbReference>
<name>A0A8C7JNG9_ONCKI</name>
<feature type="domain" description="Myb/SANT-like DNA-binding" evidence="2">
    <location>
        <begin position="130"/>
        <end position="230"/>
    </location>
</feature>
<dbReference type="InterPro" id="IPR042792">
    <property type="entry name" value="MSANTD2"/>
</dbReference>
<feature type="compositionally biased region" description="Polar residues" evidence="1">
    <location>
        <begin position="84"/>
        <end position="99"/>
    </location>
</feature>
<dbReference type="PANTHER" id="PTHR46933">
    <property type="entry name" value="MYB/SANT-LIKE DNA-BINDING DOMAIN-CONTAINING PROTEIN 2"/>
    <property type="match status" value="1"/>
</dbReference>
<evidence type="ECO:0000313" key="4">
    <source>
        <dbReference type="Proteomes" id="UP000694557"/>
    </source>
</evidence>
<sequence>MVSDSHKEVRLPKLNSGTYHPPYIQKMYITSPSLLTPATLGYPPLSNRRKMAAPCTSNHSPEISTPLKMPKTEVPSPESEDLSDSNQYHSNPSTPNRFSPLNVGMTISGSAGRSGSAFASNSFTACRGMSWTPSETNALIAVWGNERLTEARMQQLEVAGTVFSGKAPGPAMYERVSRALAELGYERTPSQCRERMKVMGDRTLRRCYSRVKEHGVGKRKSSYSIEQLEKVFGQGGWDSQTCAPVLINSSGLYQEMESDGSTMEDFSQEDWCNQVLASAFQEGEMETEETQPPKNASVLQLRPEPSEQVQKQEVMQNVVRILESVQVKWEHFQTWTDFSRLHLSNKLAIFGVGYNTRWHEDVCYHYAEISSQVPLGKRLREYFNPEKAEGRVIMTKVQKMNWKNVYYKFLDITISEARCLELHMEVDWIPIAQSRVTGCSNGASEYLLPGGIPKTYGLYAIGYEEVSAESDYTGEDEAPDSPLQHQDSDQSLPLSGSSGSGGSGFESVVGPGGSVREKTVAKVTYCYLGIAEERTLQQCLFQHFQSSGKHYSRRQPSAVTRFLQGNCRGTGQQAREEGLSMGPERSAIYIKFIEVELDFLSAGSLVECLEIAVGYSLKYNKATL</sequence>
<evidence type="ECO:0000313" key="3">
    <source>
        <dbReference type="Ensembl" id="ENSOKIP00005090902.1"/>
    </source>
</evidence>
<evidence type="ECO:0000256" key="1">
    <source>
        <dbReference type="SAM" id="MobiDB-lite"/>
    </source>
</evidence>
<dbReference type="GeneTree" id="ENSGT00390000013593"/>
<feature type="region of interest" description="Disordered" evidence="1">
    <location>
        <begin position="282"/>
        <end position="305"/>
    </location>
</feature>